<organism evidence="3 4">
    <name type="scientific">Cuscuta epithymum</name>
    <dbReference type="NCBI Taxonomy" id="186058"/>
    <lineage>
        <taxon>Eukaryota</taxon>
        <taxon>Viridiplantae</taxon>
        <taxon>Streptophyta</taxon>
        <taxon>Embryophyta</taxon>
        <taxon>Tracheophyta</taxon>
        <taxon>Spermatophyta</taxon>
        <taxon>Magnoliopsida</taxon>
        <taxon>eudicotyledons</taxon>
        <taxon>Gunneridae</taxon>
        <taxon>Pentapetalae</taxon>
        <taxon>asterids</taxon>
        <taxon>lamiids</taxon>
        <taxon>Solanales</taxon>
        <taxon>Convolvulaceae</taxon>
        <taxon>Cuscuteae</taxon>
        <taxon>Cuscuta</taxon>
        <taxon>Cuscuta subgen. Cuscuta</taxon>
    </lineage>
</organism>
<name>A0AAV0GJ44_9ASTE</name>
<protein>
    <submittedName>
        <fullName evidence="3">Uncharacterized protein</fullName>
    </submittedName>
</protein>
<proteinExistence type="predicted"/>
<gene>
    <name evidence="2" type="ORF">CEPIT_LOCUS11583</name>
    <name evidence="3" type="ORF">CEPIT_LOCUS44134</name>
</gene>
<feature type="region of interest" description="Disordered" evidence="1">
    <location>
        <begin position="58"/>
        <end position="79"/>
    </location>
</feature>
<evidence type="ECO:0000313" key="3">
    <source>
        <dbReference type="EMBL" id="CAH9147961.1"/>
    </source>
</evidence>
<keyword evidence="4" id="KW-1185">Reference proteome</keyword>
<evidence type="ECO:0000256" key="1">
    <source>
        <dbReference type="SAM" id="MobiDB-lite"/>
    </source>
</evidence>
<evidence type="ECO:0000313" key="4">
    <source>
        <dbReference type="Proteomes" id="UP001152523"/>
    </source>
</evidence>
<accession>A0AAV0GJ44</accession>
<reference evidence="3" key="1">
    <citation type="submission" date="2022-07" db="EMBL/GenBank/DDBJ databases">
        <authorList>
            <person name="Macas J."/>
            <person name="Novak P."/>
            <person name="Neumann P."/>
        </authorList>
    </citation>
    <scope>NUCLEOTIDE SEQUENCE</scope>
</reference>
<dbReference type="EMBL" id="CAMAPF010000066">
    <property type="protein sequence ID" value="CAH9091156.1"/>
    <property type="molecule type" value="Genomic_DNA"/>
</dbReference>
<evidence type="ECO:0000313" key="2">
    <source>
        <dbReference type="EMBL" id="CAH9091156.1"/>
    </source>
</evidence>
<sequence>MSTLWGDLIDRYTQHEQQFDEIILVLQMCRCKKYEGVVLHLQELDEFEKLRREFNANEAIGSTEQEVNSPAPSSSQRDVNVVERETVKRCLMGELSVSGPSKKLKSVIKTEKK</sequence>
<comment type="caution">
    <text evidence="3">The sequence shown here is derived from an EMBL/GenBank/DDBJ whole genome shotgun (WGS) entry which is preliminary data.</text>
</comment>
<dbReference type="Proteomes" id="UP001152523">
    <property type="component" value="Unassembled WGS sequence"/>
</dbReference>
<dbReference type="EMBL" id="CAMAPF010001141">
    <property type="protein sequence ID" value="CAH9147961.1"/>
    <property type="molecule type" value="Genomic_DNA"/>
</dbReference>
<dbReference type="AlphaFoldDB" id="A0AAV0GJ44"/>
<feature type="compositionally biased region" description="Polar residues" evidence="1">
    <location>
        <begin position="60"/>
        <end position="78"/>
    </location>
</feature>